<dbReference type="Pfam" id="PF11017">
    <property type="entry name" value="DUF2855"/>
    <property type="match status" value="1"/>
</dbReference>
<dbReference type="HOGENOM" id="CLU_037224_0_0_1"/>
<reference evidence="2" key="1">
    <citation type="journal article" date="2014" name="Genome Announc.">
        <title>Draft genome sequence of Colletotrichum sublineola, a destructive pathogen of cultivated sorghum.</title>
        <authorList>
            <person name="Baroncelli R."/>
            <person name="Sanz-Martin J.M."/>
            <person name="Rech G.E."/>
            <person name="Sukno S.A."/>
            <person name="Thon M.R."/>
        </authorList>
    </citation>
    <scope>NUCLEOTIDE SEQUENCE [LARGE SCALE GENOMIC DNA]</scope>
    <source>
        <strain evidence="2">TX430BB</strain>
    </source>
</reference>
<dbReference type="OMA" id="PIHPLGN"/>
<sequence length="544" mass="58729">MPRTQCSPGSIVRASSVCDAAVDIGIGIGQARPRMSAFPAPRDFRVTWTVSPAILSSASHHTSFTRRHDLSLTWFIHSSCGGHRTSLTWQKKGIMGSEAHIHVVSKQDNTRHAACKVPDTQLRSQLAPSSVRVRVELVSLSSNNLSYARGGTLLHWWDAYPVPGDAPAPFNDAGEWGIVPAWGFARVTETTIPYIAEGSRLWGMWPTCSHHVDLQLAPVESATSGLWAETSSHRSSLMTMYNHYQYTPARLDDTFAAFRSLFPVFESAHLLNQAVFQSAASASATANPNPPIHPLGLPHLPWTDEDADLTGALVVSLSAASKTGRSLAWQLARNRDRASGGPAALLQLTSSPQTLASFADDGRTPSLAIKSAAYTEPMDDAISWIRDAAPTRVVVLDFGTPAKVLDDFMGALSASAISLASATSVIQVGQEPKVFTDVEMAAFQAQSKRLGKVQFNTSGVRDRALKAVGAAEYSRALDEAWERFYRENGPGDISLRRLTGVEGEGGMEGAWQDLCDGKVTPGTAIVVDLDAESHTNNNRRKTIE</sequence>
<dbReference type="OrthoDB" id="192702at2759"/>
<keyword evidence="2" id="KW-1185">Reference proteome</keyword>
<dbReference type="Proteomes" id="UP000027238">
    <property type="component" value="Unassembled WGS sequence"/>
</dbReference>
<accession>A0A066XN27</accession>
<comment type="caution">
    <text evidence="1">The sequence shown here is derived from an EMBL/GenBank/DDBJ whole genome shotgun (WGS) entry which is preliminary data.</text>
</comment>
<organism evidence="1 2">
    <name type="scientific">Colletotrichum sublineola</name>
    <name type="common">Sorghum anthracnose fungus</name>
    <dbReference type="NCBI Taxonomy" id="1173701"/>
    <lineage>
        <taxon>Eukaryota</taxon>
        <taxon>Fungi</taxon>
        <taxon>Dikarya</taxon>
        <taxon>Ascomycota</taxon>
        <taxon>Pezizomycotina</taxon>
        <taxon>Sordariomycetes</taxon>
        <taxon>Hypocreomycetidae</taxon>
        <taxon>Glomerellales</taxon>
        <taxon>Glomerellaceae</taxon>
        <taxon>Colletotrichum</taxon>
        <taxon>Colletotrichum graminicola species complex</taxon>
    </lineage>
</organism>
<dbReference type="eggNOG" id="ENOG502QT8T">
    <property type="taxonomic scope" value="Eukaryota"/>
</dbReference>
<gene>
    <name evidence="1" type="ORF">CSUB01_11669</name>
</gene>
<dbReference type="AlphaFoldDB" id="A0A066XN27"/>
<dbReference type="InterPro" id="IPR021276">
    <property type="entry name" value="DUF2855"/>
</dbReference>
<evidence type="ECO:0000313" key="2">
    <source>
        <dbReference type="Proteomes" id="UP000027238"/>
    </source>
</evidence>
<proteinExistence type="predicted"/>
<dbReference type="EMBL" id="JMSE01000817">
    <property type="protein sequence ID" value="KDN67410.1"/>
    <property type="molecule type" value="Genomic_DNA"/>
</dbReference>
<name>A0A066XN27_COLSU</name>
<protein>
    <submittedName>
        <fullName evidence="1">Uncharacterized protein</fullName>
    </submittedName>
</protein>
<evidence type="ECO:0000313" key="1">
    <source>
        <dbReference type="EMBL" id="KDN67410.1"/>
    </source>
</evidence>